<evidence type="ECO:0000256" key="1">
    <source>
        <dbReference type="SAM" id="Phobius"/>
    </source>
</evidence>
<name>M0MBE5_9EURY</name>
<accession>M0MBE5</accession>
<keyword evidence="1" id="KW-1133">Transmembrane helix</keyword>
<proteinExistence type="predicted"/>
<evidence type="ECO:0000313" key="3">
    <source>
        <dbReference type="Proteomes" id="UP000011566"/>
    </source>
</evidence>
<protein>
    <submittedName>
        <fullName evidence="2">Uncharacterized protein</fullName>
    </submittedName>
</protein>
<dbReference type="EMBL" id="AOMB01000003">
    <property type="protein sequence ID" value="EMA41959.1"/>
    <property type="molecule type" value="Genomic_DNA"/>
</dbReference>
<sequence>MNTHDSSLLLTLSIFLRSLKAQRLNWVLNFPNSSSEILIKRIPSNSNNIFTVFVLRLLYGYSVLTHIRHFHLDFYTIKIIHNILCGVIRVDLNFALTLFMQHSVNFFLVIFFSKCLFRRIMDDFAICYSV</sequence>
<reference evidence="2 3" key="1">
    <citation type="journal article" date="2014" name="PLoS Genet.">
        <title>Phylogenetically driven sequencing of extremely halophilic archaea reveals strategies for static and dynamic osmo-response.</title>
        <authorList>
            <person name="Becker E.A."/>
            <person name="Seitzer P.M."/>
            <person name="Tritt A."/>
            <person name="Larsen D."/>
            <person name="Krusor M."/>
            <person name="Yao A.I."/>
            <person name="Wu D."/>
            <person name="Madern D."/>
            <person name="Eisen J.A."/>
            <person name="Darling A.E."/>
            <person name="Facciotti M.T."/>
        </authorList>
    </citation>
    <scope>NUCLEOTIDE SEQUENCE [LARGE SCALE GENOMIC DNA]</scope>
    <source>
        <strain evidence="2 3">100A6</strain>
    </source>
</reference>
<dbReference type="Proteomes" id="UP000011566">
    <property type="component" value="Unassembled WGS sequence"/>
</dbReference>
<evidence type="ECO:0000313" key="2">
    <source>
        <dbReference type="EMBL" id="EMA41959.1"/>
    </source>
</evidence>
<gene>
    <name evidence="2" type="ORF">C447_00175</name>
</gene>
<keyword evidence="3" id="KW-1185">Reference proteome</keyword>
<keyword evidence="1" id="KW-0472">Membrane</keyword>
<comment type="caution">
    <text evidence="2">The sequence shown here is derived from an EMBL/GenBank/DDBJ whole genome shotgun (WGS) entry which is preliminary data.</text>
</comment>
<keyword evidence="1" id="KW-0812">Transmembrane</keyword>
<feature type="transmembrane region" description="Helical" evidence="1">
    <location>
        <begin position="92"/>
        <end position="112"/>
    </location>
</feature>
<dbReference type="AlphaFoldDB" id="M0MBE5"/>
<organism evidence="2 3">
    <name type="scientific">Halococcus hamelinensis 100A6</name>
    <dbReference type="NCBI Taxonomy" id="1132509"/>
    <lineage>
        <taxon>Archaea</taxon>
        <taxon>Methanobacteriati</taxon>
        <taxon>Methanobacteriota</taxon>
        <taxon>Stenosarchaea group</taxon>
        <taxon>Halobacteria</taxon>
        <taxon>Halobacteriales</taxon>
        <taxon>Halococcaceae</taxon>
        <taxon>Halococcus</taxon>
    </lineage>
</organism>